<evidence type="ECO:0000313" key="1">
    <source>
        <dbReference type="EMBL" id="JAD35251.1"/>
    </source>
</evidence>
<dbReference type="EMBL" id="GBRH01262644">
    <property type="protein sequence ID" value="JAD35251.1"/>
    <property type="molecule type" value="Transcribed_RNA"/>
</dbReference>
<accession>A0A0A8Z8W5</accession>
<reference evidence="1" key="2">
    <citation type="journal article" date="2015" name="Data Brief">
        <title>Shoot transcriptome of the giant reed, Arundo donax.</title>
        <authorList>
            <person name="Barrero R.A."/>
            <person name="Guerrero F.D."/>
            <person name="Moolhuijzen P."/>
            <person name="Goolsby J.A."/>
            <person name="Tidwell J."/>
            <person name="Bellgard S.E."/>
            <person name="Bellgard M.I."/>
        </authorList>
    </citation>
    <scope>NUCLEOTIDE SEQUENCE</scope>
    <source>
        <tissue evidence="1">Shoot tissue taken approximately 20 cm above the soil surface</tissue>
    </source>
</reference>
<sequence length="54" mass="6160">MFPGKDLFNSCGMIFQIPVTNEQLKKCTRCFVAFNLFAFSGNSCDLFWFAPITL</sequence>
<dbReference type="AlphaFoldDB" id="A0A0A8Z8W5"/>
<proteinExistence type="predicted"/>
<protein>
    <submittedName>
        <fullName evidence="1">Uncharacterized protein</fullName>
    </submittedName>
</protein>
<reference evidence="1" key="1">
    <citation type="submission" date="2014-09" db="EMBL/GenBank/DDBJ databases">
        <authorList>
            <person name="Magalhaes I.L.F."/>
            <person name="Oliveira U."/>
            <person name="Santos F.R."/>
            <person name="Vidigal T.H.D.A."/>
            <person name="Brescovit A.D."/>
            <person name="Santos A.J."/>
        </authorList>
    </citation>
    <scope>NUCLEOTIDE SEQUENCE</scope>
    <source>
        <tissue evidence="1">Shoot tissue taken approximately 20 cm above the soil surface</tissue>
    </source>
</reference>
<name>A0A0A8Z8W5_ARUDO</name>
<organism evidence="1">
    <name type="scientific">Arundo donax</name>
    <name type="common">Giant reed</name>
    <name type="synonym">Donax arundinaceus</name>
    <dbReference type="NCBI Taxonomy" id="35708"/>
    <lineage>
        <taxon>Eukaryota</taxon>
        <taxon>Viridiplantae</taxon>
        <taxon>Streptophyta</taxon>
        <taxon>Embryophyta</taxon>
        <taxon>Tracheophyta</taxon>
        <taxon>Spermatophyta</taxon>
        <taxon>Magnoliopsida</taxon>
        <taxon>Liliopsida</taxon>
        <taxon>Poales</taxon>
        <taxon>Poaceae</taxon>
        <taxon>PACMAD clade</taxon>
        <taxon>Arundinoideae</taxon>
        <taxon>Arundineae</taxon>
        <taxon>Arundo</taxon>
    </lineage>
</organism>